<keyword evidence="6" id="KW-1185">Reference proteome</keyword>
<dbReference type="Proteomes" id="UP000258016">
    <property type="component" value="Chromosome"/>
</dbReference>
<dbReference type="EMBL" id="CP020083">
    <property type="protein sequence ID" value="ASR52292.1"/>
    <property type="molecule type" value="Genomic_DNA"/>
</dbReference>
<dbReference type="GeneID" id="303486528"/>
<name>A0ABM6M8L3_9SPHN</name>
<accession>A0ABM6M8L3</accession>
<sequence length="235" mass="26133">MEAGQSTNVGKKRPAASDVSHNLNGQRLGRKGRDTRDRIIAAAREIVDADDGTVLTLSEVARRANLRMASLYVYFADLSELLQAMLDPVMAEAETSYLCLLRTPWGQDSLADDVQQFVHGFYAFWQRNSGILHLRNTMADRKDRLMTSQRINAARPVIDMLVVQMGYDPAQRGSSAVGMATVLYMGFERAVNIATDRHFGDAMEGQFAPDVKHYLDAVSRLFEVAITDMRLATTA</sequence>
<evidence type="ECO:0000313" key="6">
    <source>
        <dbReference type="Proteomes" id="UP000258016"/>
    </source>
</evidence>
<gene>
    <name evidence="5" type="ORF">B5J99_13180</name>
</gene>
<dbReference type="InterPro" id="IPR001647">
    <property type="entry name" value="HTH_TetR"/>
</dbReference>
<evidence type="ECO:0000256" key="3">
    <source>
        <dbReference type="SAM" id="MobiDB-lite"/>
    </source>
</evidence>
<dbReference type="InterPro" id="IPR009057">
    <property type="entry name" value="Homeodomain-like_sf"/>
</dbReference>
<evidence type="ECO:0000259" key="4">
    <source>
        <dbReference type="PROSITE" id="PS50977"/>
    </source>
</evidence>
<organism evidence="5 6">
    <name type="scientific">Blastomonas fulva</name>
    <dbReference type="NCBI Taxonomy" id="1550728"/>
    <lineage>
        <taxon>Bacteria</taxon>
        <taxon>Pseudomonadati</taxon>
        <taxon>Pseudomonadota</taxon>
        <taxon>Alphaproteobacteria</taxon>
        <taxon>Sphingomonadales</taxon>
        <taxon>Sphingomonadaceae</taxon>
        <taxon>Blastomonas</taxon>
    </lineage>
</organism>
<protein>
    <recommendedName>
        <fullName evidence="4">HTH tetR-type domain-containing protein</fullName>
    </recommendedName>
</protein>
<proteinExistence type="predicted"/>
<dbReference type="PROSITE" id="PS50977">
    <property type="entry name" value="HTH_TETR_2"/>
    <property type="match status" value="1"/>
</dbReference>
<evidence type="ECO:0000256" key="2">
    <source>
        <dbReference type="PROSITE-ProRule" id="PRU00335"/>
    </source>
</evidence>
<evidence type="ECO:0000256" key="1">
    <source>
        <dbReference type="ARBA" id="ARBA00023125"/>
    </source>
</evidence>
<feature type="DNA-binding region" description="H-T-H motif" evidence="2">
    <location>
        <begin position="56"/>
        <end position="75"/>
    </location>
</feature>
<evidence type="ECO:0000313" key="5">
    <source>
        <dbReference type="EMBL" id="ASR52292.1"/>
    </source>
</evidence>
<feature type="domain" description="HTH tetR-type" evidence="4">
    <location>
        <begin position="33"/>
        <end position="93"/>
    </location>
</feature>
<dbReference type="RefSeq" id="WP_069049850.1">
    <property type="nucleotide sequence ID" value="NZ_CP020083.1"/>
</dbReference>
<keyword evidence="1 2" id="KW-0238">DNA-binding</keyword>
<reference evidence="5 6" key="1">
    <citation type="submission" date="2017-03" db="EMBL/GenBank/DDBJ databases">
        <title>Complete genome sequence of Blastomonas fulva degrading microcsystin LR.</title>
        <authorList>
            <person name="Lee H.-g."/>
            <person name="Jin L."/>
            <person name="oh H.-M."/>
        </authorList>
    </citation>
    <scope>NUCLEOTIDE SEQUENCE [LARGE SCALE GENOMIC DNA]</scope>
    <source>
        <strain evidence="5 6">T2</strain>
    </source>
</reference>
<dbReference type="SUPFAM" id="SSF46689">
    <property type="entry name" value="Homeodomain-like"/>
    <property type="match status" value="1"/>
</dbReference>
<feature type="region of interest" description="Disordered" evidence="3">
    <location>
        <begin position="1"/>
        <end position="31"/>
    </location>
</feature>
<dbReference type="Gene3D" id="1.10.357.10">
    <property type="entry name" value="Tetracycline Repressor, domain 2"/>
    <property type="match status" value="1"/>
</dbReference>